<organism evidence="1 2">
    <name type="scientific">Microseira wollei NIES-4236</name>
    <dbReference type="NCBI Taxonomy" id="2530354"/>
    <lineage>
        <taxon>Bacteria</taxon>
        <taxon>Bacillati</taxon>
        <taxon>Cyanobacteriota</taxon>
        <taxon>Cyanophyceae</taxon>
        <taxon>Oscillatoriophycideae</taxon>
        <taxon>Aerosakkonematales</taxon>
        <taxon>Aerosakkonemataceae</taxon>
        <taxon>Microseira</taxon>
    </lineage>
</organism>
<protein>
    <submittedName>
        <fullName evidence="1">Uncharacterized protein</fullName>
    </submittedName>
</protein>
<proteinExistence type="predicted"/>
<sequence>MKPTIQNIDLLLGLNPLELTRYLRQTGWQEAEKLGEKAAIWKLNDSREREFEILLPLQPEIPGFALRIYEVIQTLEIVENRSSYQIIGDLVTEAPNIQIQGVITQIEIQNDRPIVTVMGCAVGKFRQIQLQLMPADLPLALKADRERLPVECTGDLIKQGERFVLNNIIDFGLYEEREKQLA</sequence>
<dbReference type="AlphaFoldDB" id="A0AAV3X1U8"/>
<accession>A0AAV3X1U8</accession>
<dbReference type="RefSeq" id="WP_226576896.1">
    <property type="nucleotide sequence ID" value="NZ_BLAY01000017.1"/>
</dbReference>
<keyword evidence="2" id="KW-1185">Reference proteome</keyword>
<reference evidence="1" key="1">
    <citation type="submission" date="2019-10" db="EMBL/GenBank/DDBJ databases">
        <title>Draft genome sequece of Microseira wollei NIES-4236.</title>
        <authorList>
            <person name="Yamaguchi H."/>
            <person name="Suzuki S."/>
            <person name="Kawachi M."/>
        </authorList>
    </citation>
    <scope>NUCLEOTIDE SEQUENCE</scope>
    <source>
        <strain evidence="1">NIES-4236</strain>
    </source>
</reference>
<dbReference type="EMBL" id="BLAY01000017">
    <property type="protein sequence ID" value="GET36722.1"/>
    <property type="molecule type" value="Genomic_DNA"/>
</dbReference>
<evidence type="ECO:0000313" key="1">
    <source>
        <dbReference type="EMBL" id="GET36722.1"/>
    </source>
</evidence>
<dbReference type="Proteomes" id="UP001050975">
    <property type="component" value="Unassembled WGS sequence"/>
</dbReference>
<gene>
    <name evidence="1" type="ORF">MiSe_14740</name>
</gene>
<comment type="caution">
    <text evidence="1">The sequence shown here is derived from an EMBL/GenBank/DDBJ whole genome shotgun (WGS) entry which is preliminary data.</text>
</comment>
<name>A0AAV3X1U8_9CYAN</name>
<evidence type="ECO:0000313" key="2">
    <source>
        <dbReference type="Proteomes" id="UP001050975"/>
    </source>
</evidence>